<dbReference type="SUPFAM" id="SSF57701">
    <property type="entry name" value="Zn2/Cys6 DNA-binding domain"/>
    <property type="match status" value="1"/>
</dbReference>
<dbReference type="GO" id="GO:0008270">
    <property type="term" value="F:zinc ion binding"/>
    <property type="evidence" value="ECO:0007669"/>
    <property type="project" value="InterPro"/>
</dbReference>
<accession>A0A1G4MC87</accession>
<keyword evidence="3" id="KW-1185">Reference proteome</keyword>
<evidence type="ECO:0000313" key="2">
    <source>
        <dbReference type="EMBL" id="SCW01456.1"/>
    </source>
</evidence>
<proteinExistence type="predicted"/>
<organism evidence="2 3">
    <name type="scientific">Lachancea fermentati</name>
    <name type="common">Zygosaccharomyces fermentati</name>
    <dbReference type="NCBI Taxonomy" id="4955"/>
    <lineage>
        <taxon>Eukaryota</taxon>
        <taxon>Fungi</taxon>
        <taxon>Dikarya</taxon>
        <taxon>Ascomycota</taxon>
        <taxon>Saccharomycotina</taxon>
        <taxon>Saccharomycetes</taxon>
        <taxon>Saccharomycetales</taxon>
        <taxon>Saccharomycetaceae</taxon>
        <taxon>Lachancea</taxon>
    </lineage>
</organism>
<dbReference type="STRING" id="4955.A0A1G4MC87"/>
<evidence type="ECO:0000313" key="3">
    <source>
        <dbReference type="Proteomes" id="UP000190831"/>
    </source>
</evidence>
<dbReference type="OrthoDB" id="2328572at2759"/>
<dbReference type="GO" id="GO:0000981">
    <property type="term" value="F:DNA-binding transcription factor activity, RNA polymerase II-specific"/>
    <property type="evidence" value="ECO:0007669"/>
    <property type="project" value="InterPro"/>
</dbReference>
<evidence type="ECO:0000259" key="1">
    <source>
        <dbReference type="Pfam" id="PF00172"/>
    </source>
</evidence>
<name>A0A1G4MC87_LACFM</name>
<dbReference type="Pfam" id="PF00172">
    <property type="entry name" value="Zn_clus"/>
    <property type="match status" value="1"/>
</dbReference>
<gene>
    <name evidence="2" type="ORF">LAFE_0D12970G</name>
</gene>
<dbReference type="AlphaFoldDB" id="A0A1G4MC87"/>
<dbReference type="InterPro" id="IPR001138">
    <property type="entry name" value="Zn2Cys6_DnaBD"/>
</dbReference>
<dbReference type="EMBL" id="LT598492">
    <property type="protein sequence ID" value="SCW01456.1"/>
    <property type="molecule type" value="Genomic_DNA"/>
</dbReference>
<feature type="domain" description="Zn(2)-C6 fungal-type" evidence="1">
    <location>
        <begin position="12"/>
        <end position="44"/>
    </location>
</feature>
<dbReference type="InterPro" id="IPR036864">
    <property type="entry name" value="Zn2-C6_fun-type_DNA-bd_sf"/>
</dbReference>
<dbReference type="Gene3D" id="4.10.240.10">
    <property type="entry name" value="Zn(2)-C6 fungal-type DNA-binding domain"/>
    <property type="match status" value="1"/>
</dbReference>
<reference evidence="2 3" key="1">
    <citation type="submission" date="2016-03" db="EMBL/GenBank/DDBJ databases">
        <authorList>
            <person name="Devillers H."/>
        </authorList>
    </citation>
    <scope>NUCLEOTIDE SEQUENCE [LARGE SCALE GENOMIC DNA]</scope>
    <source>
        <strain evidence="2">CBS 6772</strain>
    </source>
</reference>
<protein>
    <submittedName>
        <fullName evidence="2">LAFE_0D12970g1_1</fullName>
    </submittedName>
</protein>
<dbReference type="Proteomes" id="UP000190831">
    <property type="component" value="Chromosome D"/>
</dbReference>
<sequence length="61" mass="7177">MGECRSKEASVTCNRRKKRCSDGLPCEYCTRIGKLLDCEYRTKVPSKTVRVTERYFINLKR</sequence>